<proteinExistence type="predicted"/>
<dbReference type="EMBL" id="BTGU01000001">
    <property type="protein sequence ID" value="GMN24419.1"/>
    <property type="molecule type" value="Genomic_DNA"/>
</dbReference>
<protein>
    <submittedName>
        <fullName evidence="2">Uncharacterized protein</fullName>
    </submittedName>
</protein>
<accession>A0AA87YVE3</accession>
<sequence>MDPILGSVWARVHVAVKGVGRGFTGGGGEVVGCLVHGKANQNKRLTATRAWEAKGESEMRGWRGSDGGEARGSDRDEQGVRFNYGVCLWCG</sequence>
<evidence type="ECO:0000256" key="1">
    <source>
        <dbReference type="SAM" id="MobiDB-lite"/>
    </source>
</evidence>
<dbReference type="AlphaFoldDB" id="A0AA87YVE3"/>
<evidence type="ECO:0000313" key="2">
    <source>
        <dbReference type="EMBL" id="GMN24419.1"/>
    </source>
</evidence>
<comment type="caution">
    <text evidence="2">The sequence shown here is derived from an EMBL/GenBank/DDBJ whole genome shotgun (WGS) entry which is preliminary data.</text>
</comment>
<reference evidence="2" key="1">
    <citation type="submission" date="2023-07" db="EMBL/GenBank/DDBJ databases">
        <title>draft genome sequence of fig (Ficus carica).</title>
        <authorList>
            <person name="Takahashi T."/>
            <person name="Nishimura K."/>
        </authorList>
    </citation>
    <scope>NUCLEOTIDE SEQUENCE</scope>
</reference>
<dbReference type="Proteomes" id="UP001187192">
    <property type="component" value="Unassembled WGS sequence"/>
</dbReference>
<evidence type="ECO:0000313" key="3">
    <source>
        <dbReference type="Proteomes" id="UP001187192"/>
    </source>
</evidence>
<gene>
    <name evidence="2" type="ORF">TIFTF001_000570</name>
</gene>
<feature type="region of interest" description="Disordered" evidence="1">
    <location>
        <begin position="56"/>
        <end position="76"/>
    </location>
</feature>
<organism evidence="2 3">
    <name type="scientific">Ficus carica</name>
    <name type="common">Common fig</name>
    <dbReference type="NCBI Taxonomy" id="3494"/>
    <lineage>
        <taxon>Eukaryota</taxon>
        <taxon>Viridiplantae</taxon>
        <taxon>Streptophyta</taxon>
        <taxon>Embryophyta</taxon>
        <taxon>Tracheophyta</taxon>
        <taxon>Spermatophyta</taxon>
        <taxon>Magnoliopsida</taxon>
        <taxon>eudicotyledons</taxon>
        <taxon>Gunneridae</taxon>
        <taxon>Pentapetalae</taxon>
        <taxon>rosids</taxon>
        <taxon>fabids</taxon>
        <taxon>Rosales</taxon>
        <taxon>Moraceae</taxon>
        <taxon>Ficeae</taxon>
        <taxon>Ficus</taxon>
    </lineage>
</organism>
<name>A0AA87YVE3_FICCA</name>
<keyword evidence="3" id="KW-1185">Reference proteome</keyword>